<gene>
    <name evidence="1" type="ORF">GNB58_005222</name>
</gene>
<organism evidence="1">
    <name type="scientific">Salmonella enterica subsp. houtenae serovar 45:g,z51:-</name>
    <dbReference type="NCBI Taxonomy" id="1967611"/>
    <lineage>
        <taxon>Bacteria</taxon>
        <taxon>Pseudomonadati</taxon>
        <taxon>Pseudomonadota</taxon>
        <taxon>Gammaproteobacteria</taxon>
        <taxon>Enterobacterales</taxon>
        <taxon>Enterobacteriaceae</taxon>
        <taxon>Salmonella</taxon>
    </lineage>
</organism>
<proteinExistence type="predicted"/>
<reference evidence="1" key="2">
    <citation type="submission" date="2018-07" db="EMBL/GenBank/DDBJ databases">
        <authorList>
            <consortium name="NCBI Pathogen Detection Project"/>
        </authorList>
    </citation>
    <scope>NUCLEOTIDE SEQUENCE</scope>
    <source>
        <strain evidence="1">2584-68</strain>
    </source>
</reference>
<name>A0A736VSH0_SALHO</name>
<dbReference type="EMBL" id="DAATAH010000174">
    <property type="protein sequence ID" value="HAE7768044.1"/>
    <property type="molecule type" value="Genomic_DNA"/>
</dbReference>
<sequence>MKIRLTPEDSSRLLPATACFLCGAVVLPAKISLILQPEWSEMFPPEPFPVAEFTYPQITARELSIKLQPIY</sequence>
<comment type="caution">
    <text evidence="1">The sequence shown here is derived from an EMBL/GenBank/DDBJ whole genome shotgun (WGS) entry which is preliminary data.</text>
</comment>
<protein>
    <submittedName>
        <fullName evidence="1">Uncharacterized protein</fullName>
    </submittedName>
</protein>
<reference evidence="1" key="1">
    <citation type="journal article" date="2018" name="Genome Biol.">
        <title>SKESA: strategic k-mer extension for scrupulous assemblies.</title>
        <authorList>
            <person name="Souvorov A."/>
            <person name="Agarwala R."/>
            <person name="Lipman D.J."/>
        </authorList>
    </citation>
    <scope>NUCLEOTIDE SEQUENCE</scope>
    <source>
        <strain evidence="1">2584-68</strain>
    </source>
</reference>
<evidence type="ECO:0000313" key="1">
    <source>
        <dbReference type="EMBL" id="HAE7768044.1"/>
    </source>
</evidence>
<dbReference type="AlphaFoldDB" id="A0A736VSH0"/>
<accession>A0A736VSH0</accession>